<dbReference type="PROSITE" id="PS01125">
    <property type="entry name" value="ROK"/>
    <property type="match status" value="1"/>
</dbReference>
<dbReference type="EMBL" id="JACHKA010000001">
    <property type="protein sequence ID" value="MBB5984816.1"/>
    <property type="molecule type" value="Genomic_DNA"/>
</dbReference>
<reference evidence="7 8" key="1">
    <citation type="submission" date="2020-08" db="EMBL/GenBank/DDBJ databases">
        <title>Exploring microbial biodiversity for novel pathways involved in the catabolism of aromatic compounds derived from lignin.</title>
        <authorList>
            <person name="Elkins J."/>
        </authorList>
    </citation>
    <scope>NUCLEOTIDE SEQUENCE [LARGE SCALE GENOMIC DNA]</scope>
    <source>
        <strain evidence="7 8">B1D3A</strain>
    </source>
</reference>
<evidence type="ECO:0000256" key="5">
    <source>
        <dbReference type="ARBA" id="ARBA00038887"/>
    </source>
</evidence>
<name>A0ABR6NCM5_9SPHN</name>
<dbReference type="CDD" id="cd24067">
    <property type="entry name" value="ASKHA_NBD_ROK_BsFRK-like"/>
    <property type="match status" value="1"/>
</dbReference>
<evidence type="ECO:0000256" key="2">
    <source>
        <dbReference type="ARBA" id="ARBA00022723"/>
    </source>
</evidence>
<keyword evidence="3" id="KW-0862">Zinc</keyword>
<dbReference type="SUPFAM" id="SSF53067">
    <property type="entry name" value="Actin-like ATPase domain"/>
    <property type="match status" value="1"/>
</dbReference>
<evidence type="ECO:0000256" key="4">
    <source>
        <dbReference type="ARBA" id="ARBA00022842"/>
    </source>
</evidence>
<dbReference type="InterPro" id="IPR043129">
    <property type="entry name" value="ATPase_NBD"/>
</dbReference>
<dbReference type="InterPro" id="IPR000600">
    <property type="entry name" value="ROK"/>
</dbReference>
<evidence type="ECO:0000313" key="8">
    <source>
        <dbReference type="Proteomes" id="UP001138540"/>
    </source>
</evidence>
<dbReference type="Proteomes" id="UP001138540">
    <property type="component" value="Unassembled WGS sequence"/>
</dbReference>
<evidence type="ECO:0000256" key="6">
    <source>
        <dbReference type="ARBA" id="ARBA00048451"/>
    </source>
</evidence>
<protein>
    <recommendedName>
        <fullName evidence="5">fructokinase</fullName>
        <ecNumber evidence="5">2.7.1.4</ecNumber>
    </recommendedName>
</protein>
<keyword evidence="8" id="KW-1185">Reference proteome</keyword>
<dbReference type="EC" id="2.7.1.4" evidence="5"/>
<keyword evidence="7" id="KW-0808">Transferase</keyword>
<dbReference type="GO" id="GO:0008865">
    <property type="term" value="F:fructokinase activity"/>
    <property type="evidence" value="ECO:0007669"/>
    <property type="project" value="UniProtKB-EC"/>
</dbReference>
<evidence type="ECO:0000313" key="7">
    <source>
        <dbReference type="EMBL" id="MBB5984816.1"/>
    </source>
</evidence>
<organism evidence="7 8">
    <name type="scientific">Sphingobium lignivorans</name>
    <dbReference type="NCBI Taxonomy" id="2735886"/>
    <lineage>
        <taxon>Bacteria</taxon>
        <taxon>Pseudomonadati</taxon>
        <taxon>Pseudomonadota</taxon>
        <taxon>Alphaproteobacteria</taxon>
        <taxon>Sphingomonadales</taxon>
        <taxon>Sphingomonadaceae</taxon>
        <taxon>Sphingobium</taxon>
    </lineage>
</organism>
<dbReference type="RefSeq" id="WP_184150430.1">
    <property type="nucleotide sequence ID" value="NZ_JACHKA010000001.1"/>
</dbReference>
<comment type="catalytic activity">
    <reaction evidence="6">
        <text>D-fructose + ATP = D-fructose 6-phosphate + ADP + H(+)</text>
        <dbReference type="Rhea" id="RHEA:16125"/>
        <dbReference type="ChEBI" id="CHEBI:15378"/>
        <dbReference type="ChEBI" id="CHEBI:30616"/>
        <dbReference type="ChEBI" id="CHEBI:37721"/>
        <dbReference type="ChEBI" id="CHEBI:61527"/>
        <dbReference type="ChEBI" id="CHEBI:456216"/>
        <dbReference type="EC" id="2.7.1.4"/>
    </reaction>
</comment>
<keyword evidence="4" id="KW-0460">Magnesium</keyword>
<proteinExistence type="predicted"/>
<evidence type="ECO:0000256" key="1">
    <source>
        <dbReference type="ARBA" id="ARBA00001946"/>
    </source>
</evidence>
<accession>A0ABR6NCM5</accession>
<dbReference type="PANTHER" id="PTHR42742">
    <property type="entry name" value="TRANSCRIPTIONAL REPRESSOR MPRA"/>
    <property type="match status" value="1"/>
</dbReference>
<comment type="caution">
    <text evidence="7">The sequence shown here is derived from an EMBL/GenBank/DDBJ whole genome shotgun (WGS) entry which is preliminary data.</text>
</comment>
<dbReference type="Gene3D" id="3.30.420.40">
    <property type="match status" value="2"/>
</dbReference>
<dbReference type="InterPro" id="IPR049874">
    <property type="entry name" value="ROK_cs"/>
</dbReference>
<sequence length="309" mass="31935">MTRRDGGRFGGVELGGTKTIAVLAHGDAIIARETIPTTTPAETLARAHGQLIAWHAEAPLDGIGIASFGPIRLDRTAPDFGHMLPTPKHGWTHADVAGGLTRGIDCPWAIDTDVNGAALAEYRWGGGAELDSLCYITIGTGVGGGLLIGGRPVHGALHPEIGHVRARRAAGDRFAGTCPFHGDCVEGLVSGPALAARFGRPMETVDDDDALWEHVASDLAEISAMLLLTTAAQAILFGGGVAVRRGFLFPRIRARALDLLQGYLPAFDTRSATAMIGPAHLGDQAGPLGCIALAQAACLDERGAPSAAG</sequence>
<dbReference type="PANTHER" id="PTHR42742:SF3">
    <property type="entry name" value="FRUCTOKINASE"/>
    <property type="match status" value="1"/>
</dbReference>
<keyword evidence="2" id="KW-0479">Metal-binding</keyword>
<evidence type="ECO:0000256" key="3">
    <source>
        <dbReference type="ARBA" id="ARBA00022833"/>
    </source>
</evidence>
<dbReference type="InterPro" id="IPR051804">
    <property type="entry name" value="Carb_Metab_Reg_Kinase/Isom"/>
</dbReference>
<dbReference type="Pfam" id="PF00480">
    <property type="entry name" value="ROK"/>
    <property type="match status" value="1"/>
</dbReference>
<comment type="cofactor">
    <cofactor evidence="1">
        <name>Mg(2+)</name>
        <dbReference type="ChEBI" id="CHEBI:18420"/>
    </cofactor>
</comment>
<gene>
    <name evidence="7" type="ORF">HNP60_000790</name>
</gene>